<dbReference type="PANTHER" id="PTHR40079:SF4">
    <property type="entry name" value="GH26 DOMAIN-CONTAINING PROTEIN-RELATED"/>
    <property type="match status" value="1"/>
</dbReference>
<dbReference type="STRING" id="246199.CUS_6444"/>
<dbReference type="InterPro" id="IPR017853">
    <property type="entry name" value="GH"/>
</dbReference>
<dbReference type="GO" id="GO:0030246">
    <property type="term" value="F:carbohydrate binding"/>
    <property type="evidence" value="ECO:0007669"/>
    <property type="project" value="InterPro"/>
</dbReference>
<dbReference type="Proteomes" id="UP000004259">
    <property type="component" value="Unassembled WGS sequence"/>
</dbReference>
<feature type="chain" id="PRO_5039287787" evidence="6">
    <location>
        <begin position="22"/>
        <end position="575"/>
    </location>
</feature>
<organism evidence="9 10">
    <name type="scientific">Ruminococcus albus 8</name>
    <dbReference type="NCBI Taxonomy" id="246199"/>
    <lineage>
        <taxon>Bacteria</taxon>
        <taxon>Bacillati</taxon>
        <taxon>Bacillota</taxon>
        <taxon>Clostridia</taxon>
        <taxon>Eubacteriales</taxon>
        <taxon>Oscillospiraceae</taxon>
        <taxon>Ruminococcus</taxon>
    </lineage>
</organism>
<feature type="active site" description="Proton donor" evidence="4">
    <location>
        <position position="399"/>
    </location>
</feature>
<evidence type="ECO:0000256" key="1">
    <source>
        <dbReference type="ARBA" id="ARBA00007754"/>
    </source>
</evidence>
<dbReference type="AlphaFoldDB" id="E9S9Z3"/>
<dbReference type="InterPro" id="IPR005084">
    <property type="entry name" value="CBM6"/>
</dbReference>
<accession>E9S9Z3</accession>
<comment type="similarity">
    <text evidence="1 4">Belongs to the glycosyl hydrolase 26 family.</text>
</comment>
<dbReference type="OrthoDB" id="9802773at2"/>
<dbReference type="SUPFAM" id="SSF51445">
    <property type="entry name" value="(Trans)glycosidases"/>
    <property type="match status" value="1"/>
</dbReference>
<evidence type="ECO:0000313" key="9">
    <source>
        <dbReference type="EMBL" id="EGC03843.1"/>
    </source>
</evidence>
<dbReference type="Gene3D" id="2.60.120.260">
    <property type="entry name" value="Galactose-binding domain-like"/>
    <property type="match status" value="1"/>
</dbReference>
<evidence type="ECO:0000259" key="8">
    <source>
        <dbReference type="PROSITE" id="PS51764"/>
    </source>
</evidence>
<dbReference type="eggNOG" id="COG4124">
    <property type="taxonomic scope" value="Bacteria"/>
</dbReference>
<dbReference type="RefSeq" id="WP_002847787.1">
    <property type="nucleotide sequence ID" value="NZ_ADKM02000050.1"/>
</dbReference>
<evidence type="ECO:0000256" key="4">
    <source>
        <dbReference type="PROSITE-ProRule" id="PRU01100"/>
    </source>
</evidence>
<gene>
    <name evidence="9" type="ORF">CUS_6444</name>
</gene>
<sequence>MKIRFISAVVAAVLAAMLAGCGSEIQDNAEVSADLGVLTADEDIVTNEEDALTDEEEAETPVPVAEETEEEVKTFSEVKIKPADLKYEKFDEIYQAESGTVGGSAAISKERKGYQGDGYVSGIGSEEDWSVSFEVPAEQYYNIILTVAADDTAEGGLSLNGSKISEFEVGKTEKFEGRTFRNIKLKKGENKLSFIPVSGNVDIDRIQVAASDEISKLKLTAAGGTLSDRKAEYNAKALYKYLCDSFGSKILLAQNDTIGTSYESELIYKNTGKYPAIRLGDMMYVTGGEHTEQAQAEVNEALSRSESGAVIGYMWNWTSPNKPDDSESVYAENSDFDITKAVTKEDVAMLDIDTLENMAESGGITVECLQLMSDIDKVSAELEKLRDEGVPVLWRPLQEASNGLYWWGKDADAYIWLWKTMYKRMTEYHGLHNLIWVWSAQNSNWFVGGEYCDVLSADVYGGGKGGQVSTLLFMQSIAGGKPIAMSECDSMPLIQNMADEHAMWSYIGQWGGSYIVGEDGELSQAYNDAQDIITMYNNDLTVTMDKLPDFMTMAEEVKKAEEKAAAEKKDESKAE</sequence>
<feature type="active site" description="Nucleophile" evidence="4">
    <location>
        <position position="487"/>
    </location>
</feature>
<dbReference type="InterPro" id="IPR000805">
    <property type="entry name" value="Glyco_hydro_26"/>
</dbReference>
<dbReference type="SUPFAM" id="SSF49785">
    <property type="entry name" value="Galactose-binding domain-like"/>
    <property type="match status" value="1"/>
</dbReference>
<keyword evidence="6" id="KW-0732">Signal</keyword>
<evidence type="ECO:0000256" key="3">
    <source>
        <dbReference type="ARBA" id="ARBA00023295"/>
    </source>
</evidence>
<dbReference type="Pfam" id="PF02156">
    <property type="entry name" value="Glyco_hydro_26"/>
    <property type="match status" value="1"/>
</dbReference>
<dbReference type="GO" id="GO:0006080">
    <property type="term" value="P:substituted mannan metabolic process"/>
    <property type="evidence" value="ECO:0007669"/>
    <property type="project" value="InterPro"/>
</dbReference>
<reference evidence="9 10" key="1">
    <citation type="submission" date="2011-02" db="EMBL/GenBank/DDBJ databases">
        <authorList>
            <person name="Nelson K.E."/>
            <person name="Sutton G."/>
            <person name="Torralba M."/>
            <person name="Durkin S."/>
            <person name="Harkins D."/>
            <person name="Montgomery R."/>
            <person name="Ziemer C."/>
            <person name="Klaassens E."/>
            <person name="Ocuiv P."/>
            <person name="Morrison M."/>
        </authorList>
    </citation>
    <scope>NUCLEOTIDE SEQUENCE [LARGE SCALE GENOMIC DNA]</scope>
    <source>
        <strain evidence="9 10">8</strain>
    </source>
</reference>
<keyword evidence="10" id="KW-1185">Reference proteome</keyword>
<protein>
    <submittedName>
        <fullName evidence="9">Glycosyl hydrolase family 26</fullName>
    </submittedName>
</protein>
<dbReference type="PANTHER" id="PTHR40079">
    <property type="entry name" value="MANNAN ENDO-1,4-BETA-MANNOSIDASE E-RELATED"/>
    <property type="match status" value="1"/>
</dbReference>
<evidence type="ECO:0000256" key="5">
    <source>
        <dbReference type="SAM" id="MobiDB-lite"/>
    </source>
</evidence>
<evidence type="ECO:0000256" key="6">
    <source>
        <dbReference type="SAM" id="SignalP"/>
    </source>
</evidence>
<evidence type="ECO:0000259" key="7">
    <source>
        <dbReference type="PROSITE" id="PS51175"/>
    </source>
</evidence>
<comment type="caution">
    <text evidence="9">The sequence shown here is derived from an EMBL/GenBank/DDBJ whole genome shotgun (WGS) entry which is preliminary data.</text>
</comment>
<dbReference type="PROSITE" id="PS51175">
    <property type="entry name" value="CBM6"/>
    <property type="match status" value="1"/>
</dbReference>
<dbReference type="InterPro" id="IPR008979">
    <property type="entry name" value="Galactose-bd-like_sf"/>
</dbReference>
<dbReference type="InterPro" id="IPR022790">
    <property type="entry name" value="GH26_dom"/>
</dbReference>
<dbReference type="Pfam" id="PF16990">
    <property type="entry name" value="CBM_35"/>
    <property type="match status" value="1"/>
</dbReference>
<keyword evidence="3 4" id="KW-0326">Glycosidase</keyword>
<dbReference type="Gene3D" id="3.20.20.80">
    <property type="entry name" value="Glycosidases"/>
    <property type="match status" value="1"/>
</dbReference>
<proteinExistence type="inferred from homology"/>
<dbReference type="EMBL" id="ADKM02000050">
    <property type="protein sequence ID" value="EGC03843.1"/>
    <property type="molecule type" value="Genomic_DNA"/>
</dbReference>
<feature type="domain" description="GH26" evidence="8">
    <location>
        <begin position="233"/>
        <end position="545"/>
    </location>
</feature>
<dbReference type="PRINTS" id="PR00739">
    <property type="entry name" value="GLHYDRLASE26"/>
</dbReference>
<dbReference type="PROSITE" id="PS51764">
    <property type="entry name" value="GH26"/>
    <property type="match status" value="1"/>
</dbReference>
<feature type="compositionally biased region" description="Acidic residues" evidence="5">
    <location>
        <begin position="49"/>
        <end position="59"/>
    </location>
</feature>
<dbReference type="GO" id="GO:0016985">
    <property type="term" value="F:mannan endo-1,4-beta-mannosidase activity"/>
    <property type="evidence" value="ECO:0007669"/>
    <property type="project" value="InterPro"/>
</dbReference>
<feature type="domain" description="CBM6" evidence="7">
    <location>
        <begin position="92"/>
        <end position="209"/>
    </location>
</feature>
<name>E9S9Z3_RUMAL</name>
<feature type="signal peptide" evidence="6">
    <location>
        <begin position="1"/>
        <end position="21"/>
    </location>
</feature>
<keyword evidence="2 4" id="KW-0378">Hydrolase</keyword>
<evidence type="ECO:0000313" key="10">
    <source>
        <dbReference type="Proteomes" id="UP000004259"/>
    </source>
</evidence>
<dbReference type="PROSITE" id="PS51257">
    <property type="entry name" value="PROKAR_LIPOPROTEIN"/>
    <property type="match status" value="1"/>
</dbReference>
<feature type="region of interest" description="Disordered" evidence="5">
    <location>
        <begin position="49"/>
        <end position="70"/>
    </location>
</feature>
<evidence type="ECO:0000256" key="2">
    <source>
        <dbReference type="ARBA" id="ARBA00022801"/>
    </source>
</evidence>